<feature type="compositionally biased region" description="Low complexity" evidence="1">
    <location>
        <begin position="174"/>
        <end position="185"/>
    </location>
</feature>
<feature type="region of interest" description="Disordered" evidence="1">
    <location>
        <begin position="254"/>
        <end position="273"/>
    </location>
</feature>
<feature type="non-terminal residue" evidence="2">
    <location>
        <position position="540"/>
    </location>
</feature>
<comment type="caution">
    <text evidence="2">The sequence shown here is derived from an EMBL/GenBank/DDBJ whole genome shotgun (WGS) entry which is preliminary data.</text>
</comment>
<feature type="compositionally biased region" description="Basic residues" evidence="1">
    <location>
        <begin position="139"/>
        <end position="160"/>
    </location>
</feature>
<organism evidence="2 3">
    <name type="scientific">Streblomastix strix</name>
    <dbReference type="NCBI Taxonomy" id="222440"/>
    <lineage>
        <taxon>Eukaryota</taxon>
        <taxon>Metamonada</taxon>
        <taxon>Preaxostyla</taxon>
        <taxon>Oxymonadida</taxon>
        <taxon>Streblomastigidae</taxon>
        <taxon>Streblomastix</taxon>
    </lineage>
</organism>
<feature type="region of interest" description="Disordered" evidence="1">
    <location>
        <begin position="309"/>
        <end position="332"/>
    </location>
</feature>
<feature type="compositionally biased region" description="Basic and acidic residues" evidence="1">
    <location>
        <begin position="422"/>
        <end position="432"/>
    </location>
</feature>
<accession>A0A5J4V630</accession>
<proteinExistence type="predicted"/>
<feature type="compositionally biased region" description="Basic residues" evidence="1">
    <location>
        <begin position="256"/>
        <end position="271"/>
    </location>
</feature>
<evidence type="ECO:0000313" key="3">
    <source>
        <dbReference type="Proteomes" id="UP000324800"/>
    </source>
</evidence>
<evidence type="ECO:0008006" key="4">
    <source>
        <dbReference type="Google" id="ProtNLM"/>
    </source>
</evidence>
<feature type="compositionally biased region" description="Basic and acidic residues" evidence="1">
    <location>
        <begin position="113"/>
        <end position="131"/>
    </location>
</feature>
<dbReference type="Gene3D" id="3.90.70.80">
    <property type="match status" value="1"/>
</dbReference>
<dbReference type="Proteomes" id="UP000324800">
    <property type="component" value="Unassembled WGS sequence"/>
</dbReference>
<dbReference type="EMBL" id="SNRW01009542">
    <property type="protein sequence ID" value="KAA6377844.1"/>
    <property type="molecule type" value="Genomic_DNA"/>
</dbReference>
<feature type="compositionally biased region" description="Low complexity" evidence="1">
    <location>
        <begin position="314"/>
        <end position="324"/>
    </location>
</feature>
<feature type="compositionally biased region" description="Acidic residues" evidence="1">
    <location>
        <begin position="211"/>
        <end position="233"/>
    </location>
</feature>
<feature type="region of interest" description="Disordered" evidence="1">
    <location>
        <begin position="211"/>
        <end position="249"/>
    </location>
</feature>
<protein>
    <recommendedName>
        <fullName evidence="4">OTU domain-containing protein</fullName>
    </recommendedName>
</protein>
<dbReference type="OrthoDB" id="415023at2759"/>
<feature type="region of interest" description="Disordered" evidence="1">
    <location>
        <begin position="113"/>
        <end position="191"/>
    </location>
</feature>
<sequence length="540" mass="64011">MKYQQCIHSSKDNNICNQYAEKFITYRTILRDLQTYVYPVLPFIKKFPVLATRSRFPQWWPCEQLDYYLIISTIKYALFWQKGFLDKQMKLCWFIPLELRRLLKRIDKQSNKYEMKKQTSSNKDKKKEKGKQSQAKSNPKSKQKSNWRPKQKKSKGRRKKKDNEDDEIDDYSSSKDSLNFSKSQSQSTSHNVSAALSSYSYSSTSFTMFTCDDEDESSEDEDEKEVENQDIQDDNQSSSSQKPEILLNQNEEFMKHQQKQQKIKVKRRVKPPKTVVDAIEKSEKVVEMLIKGEMQNENGKKIRFNQRKQQVLYSTSQPSSSQQQRPIFHVSDDGTILLLRIENKWRYIEERITEENEREKNEKKNNENNEDIKQEQEQEDENNKDIKDDEEEIFPWDEDNGTKEDINENKNYNIKNEELEEQKELKQDIETKDELEEDESALDMKKEEKFDEDNDANPFDVRTISIDGATYQIIENTAKGDCYFKSISYGLYGHESEHQTLRANACQYIVDNAEQFSTAFISAEEYQALALKKKKRKRTQ</sequence>
<feature type="compositionally biased region" description="Basic and acidic residues" evidence="1">
    <location>
        <begin position="352"/>
        <end position="387"/>
    </location>
</feature>
<name>A0A5J4V630_9EUKA</name>
<evidence type="ECO:0000313" key="2">
    <source>
        <dbReference type="EMBL" id="KAA6377844.1"/>
    </source>
</evidence>
<evidence type="ECO:0000256" key="1">
    <source>
        <dbReference type="SAM" id="MobiDB-lite"/>
    </source>
</evidence>
<feature type="region of interest" description="Disordered" evidence="1">
    <location>
        <begin position="352"/>
        <end position="441"/>
    </location>
</feature>
<feature type="compositionally biased region" description="Acidic residues" evidence="1">
    <location>
        <begin position="388"/>
        <end position="399"/>
    </location>
</feature>
<reference evidence="2 3" key="1">
    <citation type="submission" date="2019-03" db="EMBL/GenBank/DDBJ databases">
        <title>Single cell metagenomics reveals metabolic interactions within the superorganism composed of flagellate Streblomastix strix and complex community of Bacteroidetes bacteria on its surface.</title>
        <authorList>
            <person name="Treitli S.C."/>
            <person name="Kolisko M."/>
            <person name="Husnik F."/>
            <person name="Keeling P."/>
            <person name="Hampl V."/>
        </authorList>
    </citation>
    <scope>NUCLEOTIDE SEQUENCE [LARGE SCALE GENOMIC DNA]</scope>
    <source>
        <strain evidence="2">ST1C</strain>
    </source>
</reference>
<gene>
    <name evidence="2" type="ORF">EZS28_026629</name>
</gene>
<dbReference type="AlphaFoldDB" id="A0A5J4V630"/>